<keyword evidence="2" id="KW-1185">Reference proteome</keyword>
<dbReference type="Proteomes" id="UP000593579">
    <property type="component" value="Unassembled WGS sequence"/>
</dbReference>
<name>A0A7J9BE22_GOSGO</name>
<accession>A0A7J9BE22</accession>
<dbReference type="OrthoDB" id="977397at2759"/>
<comment type="caution">
    <text evidence="1">The sequence shown here is derived from an EMBL/GenBank/DDBJ whole genome shotgun (WGS) entry which is preliminary data.</text>
</comment>
<proteinExistence type="predicted"/>
<evidence type="ECO:0000313" key="1">
    <source>
        <dbReference type="EMBL" id="MBA0734585.1"/>
    </source>
</evidence>
<evidence type="ECO:0000313" key="2">
    <source>
        <dbReference type="Proteomes" id="UP000593579"/>
    </source>
</evidence>
<reference evidence="1 2" key="1">
    <citation type="journal article" date="2019" name="Genome Biol. Evol.">
        <title>Insights into the evolution of the New World diploid cottons (Gossypium, subgenus Houzingenia) based on genome sequencing.</title>
        <authorList>
            <person name="Grover C.E."/>
            <person name="Arick M.A. 2nd"/>
            <person name="Thrash A."/>
            <person name="Conover J.L."/>
            <person name="Sanders W.S."/>
            <person name="Peterson D.G."/>
            <person name="Frelichowski J.E."/>
            <person name="Scheffler J.A."/>
            <person name="Scheffler B.E."/>
            <person name="Wendel J.F."/>
        </authorList>
    </citation>
    <scope>NUCLEOTIDE SEQUENCE [LARGE SCALE GENOMIC DNA]</scope>
    <source>
        <strain evidence="1">5</strain>
        <tissue evidence="1">Leaf</tissue>
    </source>
</reference>
<organism evidence="1 2">
    <name type="scientific">Gossypium gossypioides</name>
    <name type="common">Mexican cotton</name>
    <name type="synonym">Selera gossypioides</name>
    <dbReference type="NCBI Taxonomy" id="34282"/>
    <lineage>
        <taxon>Eukaryota</taxon>
        <taxon>Viridiplantae</taxon>
        <taxon>Streptophyta</taxon>
        <taxon>Embryophyta</taxon>
        <taxon>Tracheophyta</taxon>
        <taxon>Spermatophyta</taxon>
        <taxon>Magnoliopsida</taxon>
        <taxon>eudicotyledons</taxon>
        <taxon>Gunneridae</taxon>
        <taxon>Pentapetalae</taxon>
        <taxon>rosids</taxon>
        <taxon>malvids</taxon>
        <taxon>Malvales</taxon>
        <taxon>Malvaceae</taxon>
        <taxon>Malvoideae</taxon>
        <taxon>Gossypium</taxon>
    </lineage>
</organism>
<dbReference type="EMBL" id="JABEZY010000002">
    <property type="protein sequence ID" value="MBA0734585.1"/>
    <property type="molecule type" value="Genomic_DNA"/>
</dbReference>
<protein>
    <submittedName>
        <fullName evidence="1">Uncharacterized protein</fullName>
    </submittedName>
</protein>
<gene>
    <name evidence="1" type="ORF">Gogos_018485</name>
</gene>
<sequence length="38" mass="4482">MALSSDEVLHMLEEPPMEINEILKEAFFWDNLIMNISM</sequence>
<dbReference type="AlphaFoldDB" id="A0A7J9BE22"/>